<feature type="non-terminal residue" evidence="1">
    <location>
        <position position="1"/>
    </location>
</feature>
<dbReference type="Proteomes" id="UP000283678">
    <property type="component" value="Unassembled WGS sequence"/>
</dbReference>
<evidence type="ECO:0000313" key="2">
    <source>
        <dbReference type="Proteomes" id="UP000283678"/>
    </source>
</evidence>
<sequence length="66" mass="7882">ELAGMRCNQLPDKIYSKDEIDETTEQYTYTFDKDGYVESCTEVSTYKRLDNNETRTETTIYTFTWE</sequence>
<comment type="caution">
    <text evidence="1">The sequence shown here is derived from an EMBL/GenBank/DDBJ whole genome shotgun (WGS) entry which is preliminary data.</text>
</comment>
<organism evidence="1 2">
    <name type="scientific">Phocaeicola dorei</name>
    <dbReference type="NCBI Taxonomy" id="357276"/>
    <lineage>
        <taxon>Bacteria</taxon>
        <taxon>Pseudomonadati</taxon>
        <taxon>Bacteroidota</taxon>
        <taxon>Bacteroidia</taxon>
        <taxon>Bacteroidales</taxon>
        <taxon>Bacteroidaceae</taxon>
        <taxon>Phocaeicola</taxon>
    </lineage>
</organism>
<dbReference type="AlphaFoldDB" id="A0A412YXL8"/>
<reference evidence="1 2" key="1">
    <citation type="submission" date="2018-08" db="EMBL/GenBank/DDBJ databases">
        <title>A genome reference for cultivated species of the human gut microbiota.</title>
        <authorList>
            <person name="Zou Y."/>
            <person name="Xue W."/>
            <person name="Luo G."/>
        </authorList>
    </citation>
    <scope>NUCLEOTIDE SEQUENCE [LARGE SCALE GENOMIC DNA]</scope>
    <source>
        <strain evidence="1 2">AF14-1AC</strain>
    </source>
</reference>
<evidence type="ECO:0008006" key="3">
    <source>
        <dbReference type="Google" id="ProtNLM"/>
    </source>
</evidence>
<evidence type="ECO:0000313" key="1">
    <source>
        <dbReference type="EMBL" id="RGV72389.1"/>
    </source>
</evidence>
<dbReference type="Gene3D" id="2.40.160.190">
    <property type="match status" value="1"/>
</dbReference>
<gene>
    <name evidence="1" type="ORF">DWW04_18485</name>
</gene>
<protein>
    <recommendedName>
        <fullName evidence="3">DUF4595 domain-containing protein</fullName>
    </recommendedName>
</protein>
<dbReference type="EMBL" id="QRZL01000024">
    <property type="protein sequence ID" value="RGV72389.1"/>
    <property type="molecule type" value="Genomic_DNA"/>
</dbReference>
<name>A0A412YXL8_9BACT</name>
<accession>A0A412YXL8</accession>
<proteinExistence type="predicted"/>